<dbReference type="GO" id="GO:0045505">
    <property type="term" value="F:dynein intermediate chain binding"/>
    <property type="evidence" value="ECO:0007669"/>
    <property type="project" value="TreeGrafter"/>
</dbReference>
<dbReference type="PANTHER" id="PTHR21255">
    <property type="entry name" value="T-COMPLEX-ASSOCIATED-TESTIS-EXPRESSED 1/ DYNEIN LIGHT CHAIN"/>
    <property type="match status" value="1"/>
</dbReference>
<dbReference type="GO" id="GO:0005737">
    <property type="term" value="C:cytoplasm"/>
    <property type="evidence" value="ECO:0007669"/>
    <property type="project" value="TreeGrafter"/>
</dbReference>
<dbReference type="AlphaFoldDB" id="A0A0F4YIM2"/>
<dbReference type="OrthoDB" id="10059120at2759"/>
<evidence type="ECO:0008006" key="4">
    <source>
        <dbReference type="Google" id="ProtNLM"/>
    </source>
</evidence>
<dbReference type="CDD" id="cd21456">
    <property type="entry name" value="DLC-like_SpDlc1-like"/>
    <property type="match status" value="1"/>
</dbReference>
<gene>
    <name evidence="2" type="ORF">T310_8347</name>
</gene>
<dbReference type="Gene3D" id="3.30.1140.40">
    <property type="entry name" value="Tctex-1"/>
    <property type="match status" value="1"/>
</dbReference>
<dbReference type="InterPro" id="IPR038586">
    <property type="entry name" value="Tctex-1-like_sf"/>
</dbReference>
<dbReference type="GeneID" id="25320607"/>
<proteinExistence type="predicted"/>
<dbReference type="RefSeq" id="XP_013324323.1">
    <property type="nucleotide sequence ID" value="XM_013468869.1"/>
</dbReference>
<keyword evidence="3" id="KW-1185">Reference proteome</keyword>
<dbReference type="EMBL" id="LASV01000574">
    <property type="protein sequence ID" value="KKA17711.1"/>
    <property type="molecule type" value="Genomic_DNA"/>
</dbReference>
<dbReference type="STRING" id="1408163.A0A0F4YIM2"/>
<comment type="caution">
    <text evidence="2">The sequence shown here is derived from an EMBL/GenBank/DDBJ whole genome shotgun (WGS) entry which is preliminary data.</text>
</comment>
<protein>
    <recommendedName>
        <fullName evidence="4">Dynein light chain (Tctex1)</fullName>
    </recommendedName>
</protein>
<evidence type="ECO:0000256" key="1">
    <source>
        <dbReference type="SAM" id="MobiDB-lite"/>
    </source>
</evidence>
<dbReference type="Pfam" id="PF03645">
    <property type="entry name" value="Tctex-1"/>
    <property type="match status" value="1"/>
</dbReference>
<organism evidence="2 3">
    <name type="scientific">Rasamsonia emersonii (strain ATCC 16479 / CBS 393.64 / IMI 116815)</name>
    <dbReference type="NCBI Taxonomy" id="1408163"/>
    <lineage>
        <taxon>Eukaryota</taxon>
        <taxon>Fungi</taxon>
        <taxon>Dikarya</taxon>
        <taxon>Ascomycota</taxon>
        <taxon>Pezizomycotina</taxon>
        <taxon>Eurotiomycetes</taxon>
        <taxon>Eurotiomycetidae</taxon>
        <taxon>Eurotiales</taxon>
        <taxon>Trichocomaceae</taxon>
        <taxon>Rasamsonia</taxon>
    </lineage>
</organism>
<dbReference type="Proteomes" id="UP000053958">
    <property type="component" value="Unassembled WGS sequence"/>
</dbReference>
<evidence type="ECO:0000313" key="2">
    <source>
        <dbReference type="EMBL" id="KKA17711.1"/>
    </source>
</evidence>
<dbReference type="InterPro" id="IPR005334">
    <property type="entry name" value="Tctex-1-like"/>
</dbReference>
<feature type="region of interest" description="Disordered" evidence="1">
    <location>
        <begin position="1"/>
        <end position="100"/>
    </location>
</feature>
<name>A0A0F4YIM2_RASE3</name>
<evidence type="ECO:0000313" key="3">
    <source>
        <dbReference type="Proteomes" id="UP000053958"/>
    </source>
</evidence>
<dbReference type="GO" id="GO:0005868">
    <property type="term" value="C:cytoplasmic dynein complex"/>
    <property type="evidence" value="ECO:0007669"/>
    <property type="project" value="TreeGrafter"/>
</dbReference>
<dbReference type="GO" id="GO:0007018">
    <property type="term" value="P:microtubule-based movement"/>
    <property type="evidence" value="ECO:0007669"/>
    <property type="project" value="TreeGrafter"/>
</dbReference>
<reference evidence="2 3" key="1">
    <citation type="submission" date="2015-04" db="EMBL/GenBank/DDBJ databases">
        <authorList>
            <person name="Heijne W.H."/>
            <person name="Fedorova N.D."/>
            <person name="Nierman W.C."/>
            <person name="Vollebregt A.W."/>
            <person name="Zhao Z."/>
            <person name="Wu L."/>
            <person name="Kumar M."/>
            <person name="Stam H."/>
            <person name="van den Berg M.A."/>
            <person name="Pel H.J."/>
        </authorList>
    </citation>
    <scope>NUCLEOTIDE SEQUENCE [LARGE SCALE GENOMIC DNA]</scope>
    <source>
        <strain evidence="2 3">CBS 393.64</strain>
    </source>
</reference>
<dbReference type="PANTHER" id="PTHR21255:SF4">
    <property type="entry name" value="DYNEIN LIGHT CHAIN TCTEX-TYPE"/>
    <property type="match status" value="1"/>
</dbReference>
<accession>A0A0F4YIM2</accession>
<sequence>MIRIRSRLPGVLDSEDEIDDDGRQQGNGQHRRPKPIVEPALATLSDAARSPMEGYQRIDHRRHGDKREQTGRNATDAVAKVEEANGQTSQNDGEVEPGEESALIGEENLGLDTVSSPATNRSRPAEQLHQAAQLKLLAASDVGGSRAWAFLTHWGSCGVSGCRQIVVPANPEAGAPFPFRRRGRSLWQLRDPSVDPTARQTPVVFIDGLSNPAEHSIFSSRQLEDALRLDTGRMAVEVSAPSFPVPVAELTRIATEACDAALQGSTGYDHEKVGSWNSQIINGILKALISATSPKDPSTPPPYRFTVNSTIVQQGVVDKAAVAGNNAGDVGKRGMHSASGAFWDVNRDGMWTFKYPGAEERGLDVVVSITWFAMG</sequence>